<comment type="similarity">
    <text evidence="1">Belongs to the aldehyde dehydrogenase family.</text>
</comment>
<dbReference type="InterPro" id="IPR016162">
    <property type="entry name" value="Ald_DH_N"/>
</dbReference>
<dbReference type="GO" id="GO:0036243">
    <property type="term" value="F:succinate-semialdehyde dehydrogenase (NADP+) activity"/>
    <property type="evidence" value="ECO:0007669"/>
    <property type="project" value="UniProtKB-EC"/>
</dbReference>
<organism evidence="4 5">
    <name type="scientific">Novipirellula artificiosorum</name>
    <dbReference type="NCBI Taxonomy" id="2528016"/>
    <lineage>
        <taxon>Bacteria</taxon>
        <taxon>Pseudomonadati</taxon>
        <taxon>Planctomycetota</taxon>
        <taxon>Planctomycetia</taxon>
        <taxon>Pirellulales</taxon>
        <taxon>Pirellulaceae</taxon>
        <taxon>Novipirellula</taxon>
    </lineage>
</organism>
<dbReference type="EMBL" id="SJPV01000001">
    <property type="protein sequence ID" value="TWU42616.1"/>
    <property type="molecule type" value="Genomic_DNA"/>
</dbReference>
<dbReference type="Pfam" id="PF00171">
    <property type="entry name" value="Aldedh"/>
    <property type="match status" value="1"/>
</dbReference>
<dbReference type="OrthoDB" id="9812625at2"/>
<dbReference type="PANTHER" id="PTHR42804">
    <property type="entry name" value="ALDEHYDE DEHYDROGENASE"/>
    <property type="match status" value="1"/>
</dbReference>
<dbReference type="Gene3D" id="3.40.605.10">
    <property type="entry name" value="Aldehyde Dehydrogenase, Chain A, domain 1"/>
    <property type="match status" value="1"/>
</dbReference>
<dbReference type="AlphaFoldDB" id="A0A5C6E5A9"/>
<dbReference type="PANTHER" id="PTHR42804:SF1">
    <property type="entry name" value="ALDEHYDE DEHYDROGENASE-RELATED"/>
    <property type="match status" value="1"/>
</dbReference>
<dbReference type="Proteomes" id="UP000319143">
    <property type="component" value="Unassembled WGS sequence"/>
</dbReference>
<reference evidence="4 5" key="1">
    <citation type="submission" date="2019-02" db="EMBL/GenBank/DDBJ databases">
        <title>Deep-cultivation of Planctomycetes and their phenomic and genomic characterization uncovers novel biology.</title>
        <authorList>
            <person name="Wiegand S."/>
            <person name="Jogler M."/>
            <person name="Boedeker C."/>
            <person name="Pinto D."/>
            <person name="Vollmers J."/>
            <person name="Rivas-Marin E."/>
            <person name="Kohn T."/>
            <person name="Peeters S.H."/>
            <person name="Heuer A."/>
            <person name="Rast P."/>
            <person name="Oberbeckmann S."/>
            <person name="Bunk B."/>
            <person name="Jeske O."/>
            <person name="Meyerdierks A."/>
            <person name="Storesund J.E."/>
            <person name="Kallscheuer N."/>
            <person name="Luecker S."/>
            <person name="Lage O.M."/>
            <person name="Pohl T."/>
            <person name="Merkel B.J."/>
            <person name="Hornburger P."/>
            <person name="Mueller R.-W."/>
            <person name="Bruemmer F."/>
            <person name="Labrenz M."/>
            <person name="Spormann A.M."/>
            <person name="Op Den Camp H."/>
            <person name="Overmann J."/>
            <person name="Amann R."/>
            <person name="Jetten M.S.M."/>
            <person name="Mascher T."/>
            <person name="Medema M.H."/>
            <person name="Devos D.P."/>
            <person name="Kaster A.-K."/>
            <person name="Ovreas L."/>
            <person name="Rohde M."/>
            <person name="Galperin M.Y."/>
            <person name="Jogler C."/>
        </authorList>
    </citation>
    <scope>NUCLEOTIDE SEQUENCE [LARGE SCALE GENOMIC DNA]</scope>
    <source>
        <strain evidence="4 5">Poly41</strain>
    </source>
</reference>
<dbReference type="SUPFAM" id="SSF53720">
    <property type="entry name" value="ALDH-like"/>
    <property type="match status" value="1"/>
</dbReference>
<dbReference type="EC" id="1.2.1.79" evidence="4"/>
<evidence type="ECO:0000256" key="2">
    <source>
        <dbReference type="ARBA" id="ARBA00023002"/>
    </source>
</evidence>
<dbReference type="InterPro" id="IPR016163">
    <property type="entry name" value="Ald_DH_C"/>
</dbReference>
<dbReference type="Gene3D" id="3.40.309.10">
    <property type="entry name" value="Aldehyde Dehydrogenase, Chain A, domain 2"/>
    <property type="match status" value="1"/>
</dbReference>
<protein>
    <submittedName>
        <fullName evidence="4">Succinate-semialdehyde dehydrogenase [NADP(+)]</fullName>
        <ecNumber evidence="4">1.2.1.79</ecNumber>
    </submittedName>
</protein>
<evidence type="ECO:0000313" key="4">
    <source>
        <dbReference type="EMBL" id="TWU42616.1"/>
    </source>
</evidence>
<proteinExistence type="inferred from homology"/>
<dbReference type="InterPro" id="IPR016161">
    <property type="entry name" value="Ald_DH/histidinol_DH"/>
</dbReference>
<accession>A0A5C6E5A9</accession>
<keyword evidence="5" id="KW-1185">Reference proteome</keyword>
<gene>
    <name evidence="4" type="primary">gabD</name>
    <name evidence="4" type="ORF">Poly41_09140</name>
</gene>
<name>A0A5C6E5A9_9BACT</name>
<evidence type="ECO:0000259" key="3">
    <source>
        <dbReference type="Pfam" id="PF00171"/>
    </source>
</evidence>
<dbReference type="RefSeq" id="WP_146524635.1">
    <property type="nucleotide sequence ID" value="NZ_SJPV01000001.1"/>
</dbReference>
<dbReference type="InterPro" id="IPR015590">
    <property type="entry name" value="Aldehyde_DH_dom"/>
</dbReference>
<evidence type="ECO:0000256" key="1">
    <source>
        <dbReference type="ARBA" id="ARBA00009986"/>
    </source>
</evidence>
<feature type="domain" description="Aldehyde dehydrogenase" evidence="3">
    <location>
        <begin position="2"/>
        <end position="419"/>
    </location>
</feature>
<evidence type="ECO:0000313" key="5">
    <source>
        <dbReference type="Proteomes" id="UP000319143"/>
    </source>
</evidence>
<keyword evidence="2 4" id="KW-0560">Oxidoreductase</keyword>
<sequence>MAAVPPWSVVSARERCRRVASVRSFVTQRMARFVQLASNDQRTNPFETITAELLPLCESLRFLGRTGPKVLKPRVCGLAGRPVWLWGVRSVVRRDPLGTVLIIGTWNYPIFLVGTQVAQALAAGNRVLVKPAEGCETTTAELLRCFHDAGIPTDWLKQLDSPAIEAVKAIESGVDLVILTGSAATGRRVLEQAAATITPTIMELSGCDAMIVLPSADVSRVVDAIDFSIHLNGAATCIGPRRLIVENSPKTRPWLEDLLTQIETRFRRRDLVIHRSARDNVAEAVEGAISSGAVDRVGLFDANRVRTTGQMNAVLLDGVAADAEIASADLFAPILSVIRVDDISNAIGIVNGCRYRLATSIFGSDRDASVMARQLATGSITINDVVFPTADPRVPFGGRGESGFGVTRGVEGLLAMTVPVTVSRRTSRFAPHLRPQDQFDLARMTGLMQCSHAGSVKSRIAGLKQLIWPQ</sequence>
<comment type="caution">
    <text evidence="4">The sequence shown here is derived from an EMBL/GenBank/DDBJ whole genome shotgun (WGS) entry which is preliminary data.</text>
</comment>